<keyword evidence="2" id="KW-1133">Transmembrane helix</keyword>
<protein>
    <submittedName>
        <fullName evidence="4">A24 family peptidase</fullName>
    </submittedName>
</protein>
<keyword evidence="2" id="KW-0472">Membrane</keyword>
<evidence type="ECO:0000256" key="2">
    <source>
        <dbReference type="SAM" id="Phobius"/>
    </source>
</evidence>
<dbReference type="Pfam" id="PF01478">
    <property type="entry name" value="Peptidase_A24"/>
    <property type="match status" value="1"/>
</dbReference>
<dbReference type="InterPro" id="IPR000045">
    <property type="entry name" value="Prepilin_IV_endopep_pep"/>
</dbReference>
<name>A0ABT2BSI3_9BURK</name>
<proteinExistence type="inferred from homology"/>
<feature type="transmembrane region" description="Helical" evidence="2">
    <location>
        <begin position="99"/>
        <end position="130"/>
    </location>
</feature>
<evidence type="ECO:0000256" key="1">
    <source>
        <dbReference type="ARBA" id="ARBA00005801"/>
    </source>
</evidence>
<dbReference type="Proteomes" id="UP001165263">
    <property type="component" value="Unassembled WGS sequence"/>
</dbReference>
<feature type="transmembrane region" description="Helical" evidence="2">
    <location>
        <begin position="142"/>
        <end position="162"/>
    </location>
</feature>
<reference evidence="4" key="1">
    <citation type="submission" date="2022-08" db="EMBL/GenBank/DDBJ databases">
        <title>Reclassification of Massilia species as members of the genera Telluria, Duganella, Pseudoduganella, Mokoshia gen. nov. and Zemynaea gen. nov. using orthogonal and non-orthogonal genome-based approaches.</title>
        <authorList>
            <person name="Bowman J.P."/>
        </authorList>
    </citation>
    <scope>NUCLEOTIDE SEQUENCE</scope>
    <source>
        <strain evidence="4">LMG 11547</strain>
    </source>
</reference>
<organism evidence="4 5">
    <name type="scientific">Telluria mixta</name>
    <dbReference type="NCBI Taxonomy" id="34071"/>
    <lineage>
        <taxon>Bacteria</taxon>
        <taxon>Pseudomonadati</taxon>
        <taxon>Pseudomonadota</taxon>
        <taxon>Betaproteobacteria</taxon>
        <taxon>Burkholderiales</taxon>
        <taxon>Oxalobacteraceae</taxon>
        <taxon>Telluria group</taxon>
        <taxon>Telluria</taxon>
    </lineage>
</organism>
<gene>
    <name evidence="4" type="ORF">NX786_01460</name>
</gene>
<dbReference type="PANTHER" id="PTHR30487">
    <property type="entry name" value="TYPE 4 PREPILIN-LIKE PROTEINS LEADER PEPTIDE-PROCESSING ENZYME"/>
    <property type="match status" value="1"/>
</dbReference>
<dbReference type="Gene3D" id="1.20.120.1220">
    <property type="match status" value="1"/>
</dbReference>
<dbReference type="InterPro" id="IPR050882">
    <property type="entry name" value="Prepilin_peptidase/N-MTase"/>
</dbReference>
<feature type="transmembrane region" description="Helical" evidence="2">
    <location>
        <begin position="69"/>
        <end position="87"/>
    </location>
</feature>
<keyword evidence="5" id="KW-1185">Reference proteome</keyword>
<feature type="domain" description="Prepilin type IV endopeptidase peptidase" evidence="3">
    <location>
        <begin position="22"/>
        <end position="126"/>
    </location>
</feature>
<accession>A0ABT2BSI3</accession>
<dbReference type="EMBL" id="JANUHC010000001">
    <property type="protein sequence ID" value="MCS0628011.1"/>
    <property type="molecule type" value="Genomic_DNA"/>
</dbReference>
<feature type="transmembrane region" description="Helical" evidence="2">
    <location>
        <begin position="174"/>
        <end position="193"/>
    </location>
</feature>
<dbReference type="PANTHER" id="PTHR30487:SF0">
    <property type="entry name" value="PREPILIN LEADER PEPTIDASE_N-METHYLTRANSFERASE-RELATED"/>
    <property type="match status" value="1"/>
</dbReference>
<evidence type="ECO:0000259" key="3">
    <source>
        <dbReference type="Pfam" id="PF01478"/>
    </source>
</evidence>
<keyword evidence="2" id="KW-0812">Transmembrane</keyword>
<dbReference type="RefSeq" id="WP_259447269.1">
    <property type="nucleotide sequence ID" value="NZ_CP119520.1"/>
</dbReference>
<feature type="transmembrane region" description="Helical" evidence="2">
    <location>
        <begin position="43"/>
        <end position="63"/>
    </location>
</feature>
<comment type="caution">
    <text evidence="4">The sequence shown here is derived from an EMBL/GenBank/DDBJ whole genome shotgun (WGS) entry which is preliminary data.</text>
</comment>
<comment type="similarity">
    <text evidence="1">Belongs to the peptidase A24 family.</text>
</comment>
<evidence type="ECO:0000313" key="4">
    <source>
        <dbReference type="EMBL" id="MCS0628011.1"/>
    </source>
</evidence>
<sequence>MNELDAFLELTRLLVTDPRTAVLFTLLVAAAVSDVRHQRIPNWLTVSGLVFGLLYSAVVPFWLHHGFLWALAGAAVGFGVLFPMWLLRLTGAGDVKLMAMTGALLGLHAIPLALIGSLSAGGVCAIVYALRQGNLRTMLGNALRIVHLGGLAVTAGMPVRVATTGWDSVGKLPYGVAIALGTITTVVAAHYGFL</sequence>
<evidence type="ECO:0000313" key="5">
    <source>
        <dbReference type="Proteomes" id="UP001165263"/>
    </source>
</evidence>